<dbReference type="SUPFAM" id="SSF54862">
    <property type="entry name" value="4Fe-4S ferredoxins"/>
    <property type="match status" value="1"/>
</dbReference>
<comment type="cofactor">
    <cofactor evidence="1">
        <name>FAD</name>
        <dbReference type="ChEBI" id="CHEBI:57692"/>
    </cofactor>
</comment>
<accession>A0A1B9F5J3</accession>
<dbReference type="PATRIC" id="fig|1156395.6.peg.1320"/>
<feature type="domain" description="4Fe-4S ferredoxin-type" evidence="9">
    <location>
        <begin position="100"/>
        <end position="130"/>
    </location>
</feature>
<evidence type="ECO:0000256" key="4">
    <source>
        <dbReference type="ARBA" id="ARBA00022723"/>
    </source>
</evidence>
<dbReference type="InterPro" id="IPR017900">
    <property type="entry name" value="4Fe4S_Fe_S_CS"/>
</dbReference>
<dbReference type="InterPro" id="IPR009051">
    <property type="entry name" value="Helical_ferredxn"/>
</dbReference>
<keyword evidence="3" id="KW-0004">4Fe-4S</keyword>
<keyword evidence="7" id="KW-0408">Iron</keyword>
<dbReference type="Pfam" id="PF12831">
    <property type="entry name" value="FAD_oxidored"/>
    <property type="match status" value="1"/>
</dbReference>
<keyword evidence="5" id="KW-0285">Flavoprotein</keyword>
<organism evidence="10 11">
    <name type="scientific">Dissulfuribacter thermophilus</name>
    <dbReference type="NCBI Taxonomy" id="1156395"/>
    <lineage>
        <taxon>Bacteria</taxon>
        <taxon>Pseudomonadati</taxon>
        <taxon>Thermodesulfobacteriota</taxon>
        <taxon>Dissulfuribacteria</taxon>
        <taxon>Dissulfuribacterales</taxon>
        <taxon>Dissulfuribacteraceae</taxon>
        <taxon>Dissulfuribacter</taxon>
    </lineage>
</organism>
<feature type="domain" description="4Fe-4S ferredoxin-type" evidence="9">
    <location>
        <begin position="430"/>
        <end position="460"/>
    </location>
</feature>
<dbReference type="GO" id="GO:0051539">
    <property type="term" value="F:4 iron, 4 sulfur cluster binding"/>
    <property type="evidence" value="ECO:0007669"/>
    <property type="project" value="UniProtKB-KW"/>
</dbReference>
<evidence type="ECO:0000313" key="10">
    <source>
        <dbReference type="EMBL" id="OCC15186.1"/>
    </source>
</evidence>
<dbReference type="InterPro" id="IPR017896">
    <property type="entry name" value="4Fe4S_Fe-S-bd"/>
</dbReference>
<dbReference type="PANTHER" id="PTHR43498">
    <property type="entry name" value="FERREDOXIN:COB-COM HETERODISULFIDE REDUCTASE SUBUNIT A"/>
    <property type="match status" value="1"/>
</dbReference>
<dbReference type="RefSeq" id="WP_067617894.1">
    <property type="nucleotide sequence ID" value="NZ_MAGO01000006.1"/>
</dbReference>
<dbReference type="AlphaFoldDB" id="A0A1B9F5J3"/>
<dbReference type="OrthoDB" id="9766627at2"/>
<dbReference type="EMBL" id="MAGO01000006">
    <property type="protein sequence ID" value="OCC15186.1"/>
    <property type="molecule type" value="Genomic_DNA"/>
</dbReference>
<evidence type="ECO:0000256" key="8">
    <source>
        <dbReference type="ARBA" id="ARBA00023014"/>
    </source>
</evidence>
<comment type="similarity">
    <text evidence="2">Belongs to the HdrA family.</text>
</comment>
<dbReference type="InterPro" id="IPR039650">
    <property type="entry name" value="HdrA-like"/>
</dbReference>
<protein>
    <submittedName>
        <fullName evidence="10">Glutamate synthase subunit</fullName>
    </submittedName>
</protein>
<gene>
    <name evidence="10" type="ORF">DBT_1306</name>
</gene>
<dbReference type="InterPro" id="IPR036188">
    <property type="entry name" value="FAD/NAD-bd_sf"/>
</dbReference>
<name>A0A1B9F5J3_9BACT</name>
<keyword evidence="4" id="KW-0479">Metal-binding</keyword>
<evidence type="ECO:0000313" key="11">
    <source>
        <dbReference type="Proteomes" id="UP000093080"/>
    </source>
</evidence>
<keyword evidence="8" id="KW-0411">Iron-sulfur</keyword>
<keyword evidence="11" id="KW-1185">Reference proteome</keyword>
<evidence type="ECO:0000259" key="9">
    <source>
        <dbReference type="PROSITE" id="PS51379"/>
    </source>
</evidence>
<evidence type="ECO:0000256" key="5">
    <source>
        <dbReference type="ARBA" id="ARBA00022827"/>
    </source>
</evidence>
<proteinExistence type="inferred from homology"/>
<dbReference type="SUPFAM" id="SSF51905">
    <property type="entry name" value="FAD/NAD(P)-binding domain"/>
    <property type="match status" value="2"/>
</dbReference>
<dbReference type="Gene3D" id="3.50.50.60">
    <property type="entry name" value="FAD/NAD(P)-binding domain"/>
    <property type="match status" value="1"/>
</dbReference>
<dbReference type="GO" id="GO:0046872">
    <property type="term" value="F:metal ion binding"/>
    <property type="evidence" value="ECO:0007669"/>
    <property type="project" value="UniProtKB-KW"/>
</dbReference>
<reference evidence="10 11" key="1">
    <citation type="submission" date="2016-06" db="EMBL/GenBank/DDBJ databases">
        <title>Respiratory ammonification of nitrate coupled to the oxidation of elemental sulfur in deep-sea autotrophic thermophilic bacteria.</title>
        <authorList>
            <person name="Slobodkina G.B."/>
            <person name="Mardanov A.V."/>
            <person name="Ravin N.V."/>
            <person name="Frolova A.A."/>
            <person name="Viryasiv M.B."/>
            <person name="Chernyh N.A."/>
            <person name="Bonch-Osmolovskaya E.A."/>
            <person name="Slobodkin A.I."/>
        </authorList>
    </citation>
    <scope>NUCLEOTIDE SEQUENCE [LARGE SCALE GENOMIC DNA]</scope>
    <source>
        <strain evidence="10 11">S69</strain>
    </source>
</reference>
<dbReference type="Proteomes" id="UP000093080">
    <property type="component" value="Unassembled WGS sequence"/>
</dbReference>
<keyword evidence="5" id="KW-0274">FAD</keyword>
<dbReference type="Gene3D" id="3.40.50.720">
    <property type="entry name" value="NAD(P)-binding Rossmann-like Domain"/>
    <property type="match status" value="1"/>
</dbReference>
<keyword evidence="6" id="KW-0560">Oxidoreductase</keyword>
<dbReference type="PROSITE" id="PS00198">
    <property type="entry name" value="4FE4S_FER_1"/>
    <property type="match status" value="1"/>
</dbReference>
<dbReference type="PANTHER" id="PTHR43498:SF1">
    <property type="entry name" value="COB--COM HETERODISULFIDE REDUCTASE IRON-SULFUR SUBUNIT A"/>
    <property type="match status" value="1"/>
</dbReference>
<dbReference type="InterPro" id="IPR028261">
    <property type="entry name" value="DPD_II"/>
</dbReference>
<dbReference type="SUPFAM" id="SSF46548">
    <property type="entry name" value="alpha-helical ferredoxin"/>
    <property type="match status" value="1"/>
</dbReference>
<comment type="caution">
    <text evidence="10">The sequence shown here is derived from an EMBL/GenBank/DDBJ whole genome shotgun (WGS) entry which is preliminary data.</text>
</comment>
<evidence type="ECO:0000256" key="3">
    <source>
        <dbReference type="ARBA" id="ARBA00022485"/>
    </source>
</evidence>
<evidence type="ECO:0000256" key="2">
    <source>
        <dbReference type="ARBA" id="ARBA00006561"/>
    </source>
</evidence>
<dbReference type="STRING" id="1156395.DBT_1306"/>
<sequence length="716" mass="78339">MDNLHFDCVVIGGGISGMESALTLGDMGFKVLLVEREASIGGKMILLSKVFPTLDCSSCISTPKMAATYNHPNITTLTYSEVKSIERLEDGTFDVKITQKPTFVDPSKCTGCSQCEKVCTVARIDQFNEGLIARRAIYIPFPQAVPKKAVIEKKGLSPCSNSCPAGIRAHGLVALIRNGRFERAYERHMEDAPFVGSLGYLCYAPCEKHCTKGKRSNKPVSIRELERFIAEKRIGAKPNNNDDGLPCEPPQGKHKIGIVGSGVESLALAYFLCIQGHSVTIFTGGKELGGILLKAKQGGHLPSYILKNDIQGILSKGINVEDIKPASFKEILANGYDVVFTEDKSYTSEDERIFRPETVVEDPCRIVLGIQEAKRIARQIHLFLEGKTVTLKESDKTTGRKLFKHGHYETLPKEDASLRPLLSEEQALEKAMECLDCGSCSECLECKKACPAGAIDFSMEPTQLNVKASAIITATGFKLFDPSKKKLLGYERMPNVITAMQMDRLLSPTRPYNAVLRPSDGKIPGNIALILCTGSRDKTVGNPWCSRICCMYSIKQAQLIMGALPIANVTIYYIDIRAFGKGYDEFYEQAKGMGVVFVKGKVARIEEAPGDDLYLYYEDMERKGGLKRAKHDLVVLSVGALADSKITKAFKDNIPQLNELSFFKEISEISEPCLSNVDGVFVAGSASGPKDIPDCVVHAGACAAQVASYLKSRDKA</sequence>
<evidence type="ECO:0000256" key="1">
    <source>
        <dbReference type="ARBA" id="ARBA00001974"/>
    </source>
</evidence>
<dbReference type="PROSITE" id="PS51379">
    <property type="entry name" value="4FE4S_FER_2"/>
    <property type="match status" value="2"/>
</dbReference>
<evidence type="ECO:0000256" key="7">
    <source>
        <dbReference type="ARBA" id="ARBA00023004"/>
    </source>
</evidence>
<evidence type="ECO:0000256" key="6">
    <source>
        <dbReference type="ARBA" id="ARBA00023002"/>
    </source>
</evidence>
<dbReference type="Pfam" id="PF14691">
    <property type="entry name" value="Fer4_20"/>
    <property type="match status" value="1"/>
</dbReference>
<dbReference type="Gene3D" id="1.10.1060.10">
    <property type="entry name" value="Alpha-helical ferredoxin"/>
    <property type="match status" value="1"/>
</dbReference>
<dbReference type="GO" id="GO:0016491">
    <property type="term" value="F:oxidoreductase activity"/>
    <property type="evidence" value="ECO:0007669"/>
    <property type="project" value="UniProtKB-KW"/>
</dbReference>